<proteinExistence type="predicted"/>
<dbReference type="GO" id="GO:0003700">
    <property type="term" value="F:DNA-binding transcription factor activity"/>
    <property type="evidence" value="ECO:0007669"/>
    <property type="project" value="TreeGrafter"/>
</dbReference>
<dbReference type="PANTHER" id="PTHR46797">
    <property type="entry name" value="HTH-TYPE TRANSCRIPTIONAL REGULATOR"/>
    <property type="match status" value="1"/>
</dbReference>
<dbReference type="CDD" id="cd00093">
    <property type="entry name" value="HTH_XRE"/>
    <property type="match status" value="1"/>
</dbReference>
<dbReference type="Gene3D" id="1.10.260.40">
    <property type="entry name" value="lambda repressor-like DNA-binding domains"/>
    <property type="match status" value="1"/>
</dbReference>
<dbReference type="SUPFAM" id="SSF47413">
    <property type="entry name" value="lambda repressor-like DNA-binding domains"/>
    <property type="match status" value="1"/>
</dbReference>
<gene>
    <name evidence="3" type="ORF">NO1_1608</name>
</gene>
<evidence type="ECO:0000259" key="2">
    <source>
        <dbReference type="PROSITE" id="PS50943"/>
    </source>
</evidence>
<dbReference type="EMBL" id="BGZN01000046">
    <property type="protein sequence ID" value="GBR74434.1"/>
    <property type="molecule type" value="Genomic_DNA"/>
</dbReference>
<sequence length="101" mass="11369">MTEQLIPHIGKTIRFIRQSKKLSMEEAAFASGISYFYLSKIEHGQCNLTVKVLYQIAHALNVKPTSLLPDGRAASLSDDTPRKKKDVLKMLQQLTNQIKAL</sequence>
<dbReference type="Proteomes" id="UP000269352">
    <property type="component" value="Unassembled WGS sequence"/>
</dbReference>
<evidence type="ECO:0000256" key="1">
    <source>
        <dbReference type="ARBA" id="ARBA00023125"/>
    </source>
</evidence>
<evidence type="ECO:0000313" key="4">
    <source>
        <dbReference type="Proteomes" id="UP000269352"/>
    </source>
</evidence>
<protein>
    <submittedName>
        <fullName evidence="3">Helix-turn-helix XRE-family transcriptional regulators</fullName>
    </submittedName>
</protein>
<name>A0A388TC64_TERA1</name>
<dbReference type="GO" id="GO:0005829">
    <property type="term" value="C:cytosol"/>
    <property type="evidence" value="ECO:0007669"/>
    <property type="project" value="TreeGrafter"/>
</dbReference>
<dbReference type="PANTHER" id="PTHR46797:SF1">
    <property type="entry name" value="METHYLPHOSPHONATE SYNTHASE"/>
    <property type="match status" value="1"/>
</dbReference>
<dbReference type="SMART" id="SM00530">
    <property type="entry name" value="HTH_XRE"/>
    <property type="match status" value="1"/>
</dbReference>
<dbReference type="InterPro" id="IPR050807">
    <property type="entry name" value="TransReg_Diox_bact_type"/>
</dbReference>
<accession>A0A388TC64</accession>
<dbReference type="GO" id="GO:0003677">
    <property type="term" value="F:DNA binding"/>
    <property type="evidence" value="ECO:0007669"/>
    <property type="project" value="UniProtKB-KW"/>
</dbReference>
<reference evidence="3 4" key="1">
    <citation type="journal article" date="2019" name="ISME J.">
        <title>Genome analyses of uncultured TG2/ZB3 bacteria in 'Margulisbacteria' specifically attached to ectosymbiotic spirochetes of protists in the termite gut.</title>
        <authorList>
            <person name="Utami Y.D."/>
            <person name="Kuwahara H."/>
            <person name="Igai K."/>
            <person name="Murakami T."/>
            <person name="Sugaya K."/>
            <person name="Morikawa T."/>
            <person name="Nagura Y."/>
            <person name="Yuki M."/>
            <person name="Deevong P."/>
            <person name="Inoue T."/>
            <person name="Kihara K."/>
            <person name="Lo N."/>
            <person name="Yamada A."/>
            <person name="Ohkuma M."/>
            <person name="Hongoh Y."/>
        </authorList>
    </citation>
    <scope>NUCLEOTIDE SEQUENCE [LARGE SCALE GENOMIC DNA]</scope>
    <source>
        <strain evidence="3">NkOx7-01</strain>
    </source>
</reference>
<keyword evidence="1" id="KW-0238">DNA-binding</keyword>
<dbReference type="InterPro" id="IPR001387">
    <property type="entry name" value="Cro/C1-type_HTH"/>
</dbReference>
<comment type="caution">
    <text evidence="3">The sequence shown here is derived from an EMBL/GenBank/DDBJ whole genome shotgun (WGS) entry which is preliminary data.</text>
</comment>
<organism evidence="3 4">
    <name type="scientific">Termititenax aidoneus</name>
    <dbReference type="NCBI Taxonomy" id="2218524"/>
    <lineage>
        <taxon>Bacteria</taxon>
        <taxon>Bacillati</taxon>
        <taxon>Candidatus Margulisiibacteriota</taxon>
        <taxon>Candidatus Termititenacia</taxon>
        <taxon>Candidatus Termititenacales</taxon>
        <taxon>Candidatus Termititenacaceae</taxon>
        <taxon>Candidatus Termititenax</taxon>
    </lineage>
</organism>
<dbReference type="InterPro" id="IPR010982">
    <property type="entry name" value="Lambda_DNA-bd_dom_sf"/>
</dbReference>
<dbReference type="PROSITE" id="PS50943">
    <property type="entry name" value="HTH_CROC1"/>
    <property type="match status" value="1"/>
</dbReference>
<keyword evidence="4" id="KW-1185">Reference proteome</keyword>
<dbReference type="AlphaFoldDB" id="A0A388TC64"/>
<evidence type="ECO:0000313" key="3">
    <source>
        <dbReference type="EMBL" id="GBR74434.1"/>
    </source>
</evidence>
<feature type="domain" description="HTH cro/C1-type" evidence="2">
    <location>
        <begin position="13"/>
        <end position="67"/>
    </location>
</feature>
<dbReference type="Pfam" id="PF01381">
    <property type="entry name" value="HTH_3"/>
    <property type="match status" value="1"/>
</dbReference>